<dbReference type="RefSeq" id="WP_255970806.1">
    <property type="nucleotide sequence ID" value="NZ_JANFQF010000013.1"/>
</dbReference>
<accession>A0ABT1QGF3</accession>
<dbReference type="Pfam" id="PF26343">
    <property type="entry name" value="VapC50_C"/>
    <property type="match status" value="1"/>
</dbReference>
<feature type="domain" description="VapC50 C-terminal" evidence="1">
    <location>
        <begin position="106"/>
        <end position="160"/>
    </location>
</feature>
<dbReference type="InterPro" id="IPR058652">
    <property type="entry name" value="VapC50_C"/>
</dbReference>
<keyword evidence="3" id="KW-1185">Reference proteome</keyword>
<protein>
    <submittedName>
        <fullName evidence="2">PIN domain-containing protein</fullName>
    </submittedName>
</protein>
<dbReference type="EMBL" id="JANFQF010000013">
    <property type="protein sequence ID" value="MCQ4120855.1"/>
    <property type="molecule type" value="Genomic_DNA"/>
</dbReference>
<name>A0ABT1QGF3_9NOCA</name>
<sequence length="160" mass="17515">MLIRLLQTGLVHARWTDRILDEMLHNLAEDRPDIPTGTLRRLNRAVPDSPVAGYERLIPALTMPDEDYRHVLGPVIRVGAQILVTANLLDVPASELAKFGIEAEHPGEFVMDLFHLDGVRVHQAVSATAAAWRNPPGNPGRCVCRLVAAGLPISAAALRR</sequence>
<organism evidence="2 3">
    <name type="scientific">Rhodococcus tibetensis</name>
    <dbReference type="NCBI Taxonomy" id="2965064"/>
    <lineage>
        <taxon>Bacteria</taxon>
        <taxon>Bacillati</taxon>
        <taxon>Actinomycetota</taxon>
        <taxon>Actinomycetes</taxon>
        <taxon>Mycobacteriales</taxon>
        <taxon>Nocardiaceae</taxon>
        <taxon>Rhodococcus</taxon>
    </lineage>
</organism>
<evidence type="ECO:0000313" key="2">
    <source>
        <dbReference type="EMBL" id="MCQ4120855.1"/>
    </source>
</evidence>
<proteinExistence type="predicted"/>
<evidence type="ECO:0000259" key="1">
    <source>
        <dbReference type="Pfam" id="PF26343"/>
    </source>
</evidence>
<dbReference type="Proteomes" id="UP001524501">
    <property type="component" value="Unassembled WGS sequence"/>
</dbReference>
<reference evidence="2 3" key="1">
    <citation type="submission" date="2022-07" db="EMBL/GenBank/DDBJ databases">
        <title>Degradation activity of malathion, p-nitrophenol and potential low-temperature adaptation strategy of Rhodococcus sp. FXJ9.536.</title>
        <authorList>
            <person name="Huang J."/>
            <person name="Huang Y."/>
        </authorList>
    </citation>
    <scope>NUCLEOTIDE SEQUENCE [LARGE SCALE GENOMIC DNA]</scope>
    <source>
        <strain evidence="2 3">FXJ9.536</strain>
    </source>
</reference>
<evidence type="ECO:0000313" key="3">
    <source>
        <dbReference type="Proteomes" id="UP001524501"/>
    </source>
</evidence>
<comment type="caution">
    <text evidence="2">The sequence shown here is derived from an EMBL/GenBank/DDBJ whole genome shotgun (WGS) entry which is preliminary data.</text>
</comment>
<gene>
    <name evidence="2" type="ORF">NOF53_17045</name>
</gene>